<organism evidence="1 2">
    <name type="scientific">Pyrobaculum calidifontis (strain DSM 21063 / JCM 11548 / VA1)</name>
    <dbReference type="NCBI Taxonomy" id="410359"/>
    <lineage>
        <taxon>Archaea</taxon>
        <taxon>Thermoproteota</taxon>
        <taxon>Thermoprotei</taxon>
        <taxon>Thermoproteales</taxon>
        <taxon>Thermoproteaceae</taxon>
        <taxon>Pyrobaculum</taxon>
    </lineage>
</organism>
<dbReference type="EMBL" id="CP000561">
    <property type="protein sequence ID" value="ABO08628.1"/>
    <property type="molecule type" value="Genomic_DNA"/>
</dbReference>
<protein>
    <submittedName>
        <fullName evidence="1">Uncharacterized protein</fullName>
    </submittedName>
</protein>
<dbReference type="KEGG" id="pcl:Pcal_1203"/>
<accession>A3MVG1</accession>
<name>A3MVG1_PYRCJ</name>
<dbReference type="RefSeq" id="WP_011849886.1">
    <property type="nucleotide sequence ID" value="NC_009073.1"/>
</dbReference>
<reference evidence="1" key="1">
    <citation type="submission" date="2007-02" db="EMBL/GenBank/DDBJ databases">
        <title>Complete sequence of Pyrobaculum calidifontis JCM 11548.</title>
        <authorList>
            <consortium name="US DOE Joint Genome Institute"/>
            <person name="Copeland A."/>
            <person name="Lucas S."/>
            <person name="Lapidus A."/>
            <person name="Barry K."/>
            <person name="Glavina del Rio T."/>
            <person name="Dalin E."/>
            <person name="Tice H."/>
            <person name="Pitluck S."/>
            <person name="Chain P."/>
            <person name="Malfatti S."/>
            <person name="Shin M."/>
            <person name="Vergez L."/>
            <person name="Schmutz J."/>
            <person name="Larimer F."/>
            <person name="Land M."/>
            <person name="Hauser L."/>
            <person name="Kyrpides N."/>
            <person name="Mikhailova N."/>
            <person name="Cozen A.E."/>
            <person name="Fitz-Gibbon S.T."/>
            <person name="House C.H."/>
            <person name="Saltikov C."/>
            <person name="Lowe T.M."/>
            <person name="Richardson P."/>
        </authorList>
    </citation>
    <scope>NUCLEOTIDE SEQUENCE [LARGE SCALE GENOMIC DNA]</scope>
    <source>
        <strain evidence="1">JCM 11548</strain>
    </source>
</reference>
<evidence type="ECO:0000313" key="1">
    <source>
        <dbReference type="EMBL" id="ABO08628.1"/>
    </source>
</evidence>
<gene>
    <name evidence="1" type="ordered locus">Pcal_1203</name>
</gene>
<dbReference type="STRING" id="410359.Pcal_1203"/>
<proteinExistence type="predicted"/>
<keyword evidence="2" id="KW-1185">Reference proteome</keyword>
<dbReference type="AlphaFoldDB" id="A3MVG1"/>
<dbReference type="GeneID" id="4909477"/>
<dbReference type="HOGENOM" id="CLU_679016_0_0_2"/>
<dbReference type="OrthoDB" id="28782at2157"/>
<sequence length="397" mass="44290">MIAITAYEALEEICSEIKQFGEPANPALGTQLKNAYSALKAGGAVVGFYGQGKSLLANLTALAELLQGRRAVVIRANQVLAGETELEDVSTCGMLNDVVKECGETYRDWFRKVIKLDEGGAMRLNCREKLEVRGERLSKLDSIIVDLRSRGFTVVVDELERLVEQPTAYGFRDLLDLREQFFNLVDRRSGAAGFAIPVSLWATFDIQIKSRIAPVYFISGDVRPEDMREFMRRKLGQTPREFEPVEFRNPRVVAAILRELASGKSPADVVKLRLEVLRALADLLAKGPKVKKALFIALTAAWLRQSVYMEFDKSIFQKATSLAKEYLGADVDMGVDEAVKVLRRNRKVRRGVAGYYLSPLVVHELEELARGGGYQKRLLALFGEDVVQRISTELGVV</sequence>
<dbReference type="Proteomes" id="UP000001431">
    <property type="component" value="Chromosome"/>
</dbReference>
<dbReference type="eggNOG" id="arCOG06995">
    <property type="taxonomic scope" value="Archaea"/>
</dbReference>
<evidence type="ECO:0000313" key="2">
    <source>
        <dbReference type="Proteomes" id="UP000001431"/>
    </source>
</evidence>